<dbReference type="PANTHER" id="PTHR12400">
    <property type="entry name" value="INOSITOL POLYPHOSPHATE KINASE"/>
    <property type="match status" value="1"/>
</dbReference>
<dbReference type="GO" id="GO:0005737">
    <property type="term" value="C:cytoplasm"/>
    <property type="evidence" value="ECO:0007669"/>
    <property type="project" value="TreeGrafter"/>
</dbReference>
<dbReference type="PANTHER" id="PTHR12400:SF103">
    <property type="entry name" value="INOSITOL POLYPHOSPHATE MULTIKINASE"/>
    <property type="match status" value="1"/>
</dbReference>
<keyword evidence="2 4" id="KW-0808">Transferase</keyword>
<protein>
    <recommendedName>
        <fullName evidence="4">Kinase</fullName>
        <ecNumber evidence="4">2.7.-.-</ecNumber>
    </recommendedName>
</protein>
<dbReference type="EMBL" id="KV454406">
    <property type="protein sequence ID" value="ODQ67699.1"/>
    <property type="molecule type" value="Genomic_DNA"/>
</dbReference>
<evidence type="ECO:0000256" key="5">
    <source>
        <dbReference type="SAM" id="MobiDB-lite"/>
    </source>
</evidence>
<keyword evidence="7" id="KW-1185">Reference proteome</keyword>
<dbReference type="Gene3D" id="3.30.470.160">
    <property type="entry name" value="Inositol polyphosphate kinase"/>
    <property type="match status" value="1"/>
</dbReference>
<dbReference type="SUPFAM" id="SSF56104">
    <property type="entry name" value="SAICAR synthase-like"/>
    <property type="match status" value="1"/>
</dbReference>
<dbReference type="GO" id="GO:0008440">
    <property type="term" value="F:inositol-1,4,5-trisphosphate 3-kinase activity"/>
    <property type="evidence" value="ECO:0007669"/>
    <property type="project" value="TreeGrafter"/>
</dbReference>
<dbReference type="Pfam" id="PF03770">
    <property type="entry name" value="IPK"/>
    <property type="match status" value="1"/>
</dbReference>
<accession>A0A1E3PQI4</accession>
<reference evidence="6 7" key="1">
    <citation type="journal article" date="2016" name="Proc. Natl. Acad. Sci. U.S.A.">
        <title>Comparative genomics of biotechnologically important yeasts.</title>
        <authorList>
            <person name="Riley R."/>
            <person name="Haridas S."/>
            <person name="Wolfe K.H."/>
            <person name="Lopes M.R."/>
            <person name="Hittinger C.T."/>
            <person name="Goeker M."/>
            <person name="Salamov A.A."/>
            <person name="Wisecaver J.H."/>
            <person name="Long T.M."/>
            <person name="Calvey C.H."/>
            <person name="Aerts A.L."/>
            <person name="Barry K.W."/>
            <person name="Choi C."/>
            <person name="Clum A."/>
            <person name="Coughlan A.Y."/>
            <person name="Deshpande S."/>
            <person name="Douglass A.P."/>
            <person name="Hanson S.J."/>
            <person name="Klenk H.-P."/>
            <person name="LaButti K.M."/>
            <person name="Lapidus A."/>
            <person name="Lindquist E.A."/>
            <person name="Lipzen A.M."/>
            <person name="Meier-Kolthoff J.P."/>
            <person name="Ohm R.A."/>
            <person name="Otillar R.P."/>
            <person name="Pangilinan J.L."/>
            <person name="Peng Y."/>
            <person name="Rokas A."/>
            <person name="Rosa C.A."/>
            <person name="Scheuner C."/>
            <person name="Sibirny A.A."/>
            <person name="Slot J.C."/>
            <person name="Stielow J.B."/>
            <person name="Sun H."/>
            <person name="Kurtzman C.P."/>
            <person name="Blackwell M."/>
            <person name="Grigoriev I.V."/>
            <person name="Jeffries T.W."/>
        </authorList>
    </citation>
    <scope>NUCLEOTIDE SEQUENCE [LARGE SCALE GENOMIC DNA]</scope>
    <source>
        <strain evidence="6 7">DSM 6958</strain>
    </source>
</reference>
<dbReference type="GO" id="GO:0032958">
    <property type="term" value="P:inositol phosphate biosynthetic process"/>
    <property type="evidence" value="ECO:0007669"/>
    <property type="project" value="InterPro"/>
</dbReference>
<dbReference type="AlphaFoldDB" id="A0A1E3PQI4"/>
<name>A0A1E3PQI4_9ASCO</name>
<dbReference type="EC" id="2.7.-.-" evidence="4"/>
<keyword evidence="3 4" id="KW-0418">Kinase</keyword>
<dbReference type="InterPro" id="IPR038286">
    <property type="entry name" value="IPK_sf"/>
</dbReference>
<evidence type="ECO:0000256" key="1">
    <source>
        <dbReference type="ARBA" id="ARBA00007374"/>
    </source>
</evidence>
<dbReference type="Proteomes" id="UP000095009">
    <property type="component" value="Unassembled WGS sequence"/>
</dbReference>
<organism evidence="6 7">
    <name type="scientific">Nadsonia fulvescens var. elongata DSM 6958</name>
    <dbReference type="NCBI Taxonomy" id="857566"/>
    <lineage>
        <taxon>Eukaryota</taxon>
        <taxon>Fungi</taxon>
        <taxon>Dikarya</taxon>
        <taxon>Ascomycota</taxon>
        <taxon>Saccharomycotina</taxon>
        <taxon>Dipodascomycetes</taxon>
        <taxon>Dipodascales</taxon>
        <taxon>Dipodascales incertae sedis</taxon>
        <taxon>Nadsonia</taxon>
    </lineage>
</organism>
<evidence type="ECO:0000256" key="3">
    <source>
        <dbReference type="ARBA" id="ARBA00022777"/>
    </source>
</evidence>
<evidence type="ECO:0000256" key="2">
    <source>
        <dbReference type="ARBA" id="ARBA00022679"/>
    </source>
</evidence>
<dbReference type="InterPro" id="IPR005522">
    <property type="entry name" value="IPK"/>
</dbReference>
<evidence type="ECO:0000256" key="4">
    <source>
        <dbReference type="RuleBase" id="RU363090"/>
    </source>
</evidence>
<dbReference type="GO" id="GO:0005634">
    <property type="term" value="C:nucleus"/>
    <property type="evidence" value="ECO:0007669"/>
    <property type="project" value="TreeGrafter"/>
</dbReference>
<dbReference type="GO" id="GO:0000824">
    <property type="term" value="F:inositol-1,4,5,6-tetrakisphosphate 3-kinase activity"/>
    <property type="evidence" value="ECO:0007669"/>
    <property type="project" value="TreeGrafter"/>
</dbReference>
<evidence type="ECO:0000313" key="7">
    <source>
        <dbReference type="Proteomes" id="UP000095009"/>
    </source>
</evidence>
<dbReference type="OrthoDB" id="338650at2759"/>
<dbReference type="STRING" id="857566.A0A1E3PQI4"/>
<feature type="region of interest" description="Disordered" evidence="5">
    <location>
        <begin position="259"/>
        <end position="284"/>
    </location>
</feature>
<feature type="compositionally biased region" description="Acidic residues" evidence="5">
    <location>
        <begin position="267"/>
        <end position="283"/>
    </location>
</feature>
<proteinExistence type="inferred from homology"/>
<sequence length="330" mass="36232">MDQLKPIQIQAAGHTGSQVPLSDPSNTIFVKPTSPNELQFYQRVAQDALTSERQDDKQYNYSELYTIMPEFYGTLSLGDSTGQVTKETTIPANSPTYIVLENFLKGVANPTVLDLKLGTVLADPTTQSASKIARLAQVAAATTSGTLGLRIAGMQVHHSVENDADSHEVFDKHFGRELVGLNGIIEGLNRAFPIVTKTNNGRGDDIAIDHALAVCNFIVGELRYIIQVLGECPLRMFSASILIIFEADPKVFFDALERSQNSHNNDGDNDDSDDDDEEDDEEDSKPLVVRLVDFAHSRFTPDQGPDTSVLLGINTALMAFQRLIDQYSKI</sequence>
<evidence type="ECO:0000313" key="6">
    <source>
        <dbReference type="EMBL" id="ODQ67699.1"/>
    </source>
</evidence>
<gene>
    <name evidence="6" type="ORF">NADFUDRAFT_48373</name>
</gene>
<dbReference type="GO" id="GO:0046854">
    <property type="term" value="P:phosphatidylinositol phosphate biosynthetic process"/>
    <property type="evidence" value="ECO:0007669"/>
    <property type="project" value="TreeGrafter"/>
</dbReference>
<comment type="similarity">
    <text evidence="1 4">Belongs to the inositol phosphokinase (IPK) family.</text>
</comment>